<comment type="similarity">
    <text evidence="2">Belongs to the SusD family.</text>
</comment>
<keyword evidence="5" id="KW-0998">Cell outer membrane</keyword>
<evidence type="ECO:0000256" key="6">
    <source>
        <dbReference type="SAM" id="SignalP"/>
    </source>
</evidence>
<evidence type="ECO:0000259" key="8">
    <source>
        <dbReference type="Pfam" id="PF14322"/>
    </source>
</evidence>
<feature type="domain" description="SusD-like N-terminal" evidence="8">
    <location>
        <begin position="89"/>
        <end position="205"/>
    </location>
</feature>
<evidence type="ECO:0000256" key="3">
    <source>
        <dbReference type="ARBA" id="ARBA00022729"/>
    </source>
</evidence>
<feature type="signal peptide" evidence="6">
    <location>
        <begin position="1"/>
        <end position="21"/>
    </location>
</feature>
<protein>
    <submittedName>
        <fullName evidence="9">RagB/SusD family nutrient uptake outer membrane protein</fullName>
    </submittedName>
</protein>
<dbReference type="InterPro" id="IPR033985">
    <property type="entry name" value="SusD-like_N"/>
</dbReference>
<dbReference type="AlphaFoldDB" id="A0A6G1ZCE4"/>
<proteinExistence type="inferred from homology"/>
<keyword evidence="4" id="KW-0472">Membrane</keyword>
<comment type="subcellular location">
    <subcellularLocation>
        <location evidence="1">Cell outer membrane</location>
    </subcellularLocation>
</comment>
<evidence type="ECO:0000313" key="9">
    <source>
        <dbReference type="EMBL" id="MRY11589.1"/>
    </source>
</evidence>
<comment type="caution">
    <text evidence="9">The sequence shown here is derived from an EMBL/GenBank/DDBJ whole genome shotgun (WGS) entry which is preliminary data.</text>
</comment>
<organism evidence="9">
    <name type="scientific">Parabacteroides goldsteinii</name>
    <dbReference type="NCBI Taxonomy" id="328812"/>
    <lineage>
        <taxon>Bacteria</taxon>
        <taxon>Pseudomonadati</taxon>
        <taxon>Bacteroidota</taxon>
        <taxon>Bacteroidia</taxon>
        <taxon>Bacteroidales</taxon>
        <taxon>Tannerellaceae</taxon>
        <taxon>Parabacteroides</taxon>
    </lineage>
</organism>
<dbReference type="InterPro" id="IPR011990">
    <property type="entry name" value="TPR-like_helical_dom_sf"/>
</dbReference>
<feature type="domain" description="RagB/SusD" evidence="7">
    <location>
        <begin position="276"/>
        <end position="585"/>
    </location>
</feature>
<reference evidence="9" key="1">
    <citation type="journal article" date="2019" name="Nat. Med.">
        <title>A library of human gut bacterial isolates paired with longitudinal multiomics data enables mechanistic microbiome research.</title>
        <authorList>
            <person name="Poyet M."/>
            <person name="Groussin M."/>
            <person name="Gibbons S.M."/>
            <person name="Avila-Pacheco J."/>
            <person name="Jiang X."/>
            <person name="Kearney S.M."/>
            <person name="Perrotta A.R."/>
            <person name="Berdy B."/>
            <person name="Zhao S."/>
            <person name="Lieberman T.D."/>
            <person name="Swanson P.K."/>
            <person name="Smith M."/>
            <person name="Roesemann S."/>
            <person name="Alexander J.E."/>
            <person name="Rich S.A."/>
            <person name="Livny J."/>
            <person name="Vlamakis H."/>
            <person name="Clish C."/>
            <person name="Bullock K."/>
            <person name="Deik A."/>
            <person name="Scott J."/>
            <person name="Pierce K.A."/>
            <person name="Xavier R.J."/>
            <person name="Alm E.J."/>
        </authorList>
    </citation>
    <scope>NUCLEOTIDE SEQUENCE</scope>
    <source>
        <strain evidence="9">BIOML-A4</strain>
    </source>
</reference>
<keyword evidence="3 6" id="KW-0732">Signal</keyword>
<dbReference type="PROSITE" id="PS51257">
    <property type="entry name" value="PROKAR_LIPOPROTEIN"/>
    <property type="match status" value="1"/>
</dbReference>
<evidence type="ECO:0000256" key="2">
    <source>
        <dbReference type="ARBA" id="ARBA00006275"/>
    </source>
</evidence>
<sequence>MKKNILILGLFLLGMGSCSLDYENKEAITPDNVWTDKAMINGFLNDIYGRITPGWPVNANNTDEGMNGPTSMNDFARGNYTVELQGQKLDYEKIDRINFFLNKLENEVTILNDEEKKQLMGQALFWRAWDYFDKVNTVGGVPLILEVQNIADVPSLFVSRNSTSECITQILKDLDDAISYLPDSYDDKGYGRIDKGAAMAFKGRVLMFYASPMFNPNNDASRWETAYKANKTALDYLTAQGKGLYKGNFADIWYDEQNCEAIMVNQFYYPDHAFDQKNIRPEPLTRDGANDNQAILSLLMAFPKADGTKLELDVTRLSDPAYNQQFMTEFYTNRDPRFHATIFCPGTIYPCTNVQLEGGQKYWNAWYEQEVDGKTQMNSLVDFQTGTSIGGGMSGYFQKKGLDESLNNASVYQAETDWIEIRFAEVLMNYGECANEIGKTQEALNVLYQIRERAGIENTTGNYGITATTQSDIREAYVNERFVEFAYEGKRWNDLRRWKRFDILNNLKHRSTLYAVINDKADAEGFDFTKDMFDPEVRKMFHFVYIENVDKDDLYTFNLDEKYLFYPIHKEALDRNSKLEQNDAWGGTFDPLK</sequence>
<evidence type="ECO:0000259" key="7">
    <source>
        <dbReference type="Pfam" id="PF07980"/>
    </source>
</evidence>
<evidence type="ECO:0000256" key="1">
    <source>
        <dbReference type="ARBA" id="ARBA00004442"/>
    </source>
</evidence>
<name>A0A6G1ZCE4_9BACT</name>
<dbReference type="EMBL" id="WKLP01000011">
    <property type="protein sequence ID" value="MRY11589.1"/>
    <property type="molecule type" value="Genomic_DNA"/>
</dbReference>
<feature type="chain" id="PRO_5041133401" evidence="6">
    <location>
        <begin position="22"/>
        <end position="593"/>
    </location>
</feature>
<dbReference type="Pfam" id="PF07980">
    <property type="entry name" value="SusD_RagB"/>
    <property type="match status" value="1"/>
</dbReference>
<accession>A0A6G1ZCE4</accession>
<dbReference type="SUPFAM" id="SSF48452">
    <property type="entry name" value="TPR-like"/>
    <property type="match status" value="1"/>
</dbReference>
<dbReference type="Gene3D" id="1.25.40.390">
    <property type="match status" value="1"/>
</dbReference>
<dbReference type="InterPro" id="IPR012944">
    <property type="entry name" value="SusD_RagB_dom"/>
</dbReference>
<evidence type="ECO:0000256" key="4">
    <source>
        <dbReference type="ARBA" id="ARBA00023136"/>
    </source>
</evidence>
<evidence type="ECO:0000256" key="5">
    <source>
        <dbReference type="ARBA" id="ARBA00023237"/>
    </source>
</evidence>
<dbReference type="GO" id="GO:0009279">
    <property type="term" value="C:cell outer membrane"/>
    <property type="evidence" value="ECO:0007669"/>
    <property type="project" value="UniProtKB-SubCell"/>
</dbReference>
<dbReference type="Pfam" id="PF14322">
    <property type="entry name" value="SusD-like_3"/>
    <property type="match status" value="1"/>
</dbReference>
<gene>
    <name evidence="9" type="ORF">GKE01_08925</name>
</gene>
<dbReference type="RefSeq" id="WP_007654781.1">
    <property type="nucleotide sequence ID" value="NZ_AP031410.1"/>
</dbReference>